<dbReference type="EMBL" id="RDQH01000343">
    <property type="protein sequence ID" value="RXH69646.1"/>
    <property type="molecule type" value="Genomic_DNA"/>
</dbReference>
<dbReference type="Proteomes" id="UP000290289">
    <property type="component" value="Chromosome 17"/>
</dbReference>
<gene>
    <name evidence="1" type="ORF">DVH24_037430</name>
</gene>
<organism evidence="1 2">
    <name type="scientific">Malus domestica</name>
    <name type="common">Apple</name>
    <name type="synonym">Pyrus malus</name>
    <dbReference type="NCBI Taxonomy" id="3750"/>
    <lineage>
        <taxon>Eukaryota</taxon>
        <taxon>Viridiplantae</taxon>
        <taxon>Streptophyta</taxon>
        <taxon>Embryophyta</taxon>
        <taxon>Tracheophyta</taxon>
        <taxon>Spermatophyta</taxon>
        <taxon>Magnoliopsida</taxon>
        <taxon>eudicotyledons</taxon>
        <taxon>Gunneridae</taxon>
        <taxon>Pentapetalae</taxon>
        <taxon>rosids</taxon>
        <taxon>fabids</taxon>
        <taxon>Rosales</taxon>
        <taxon>Rosaceae</taxon>
        <taxon>Amygdaloideae</taxon>
        <taxon>Maleae</taxon>
        <taxon>Malus</taxon>
    </lineage>
</organism>
<reference evidence="1 2" key="1">
    <citation type="submission" date="2018-10" db="EMBL/GenBank/DDBJ databases">
        <title>A high-quality apple genome assembly.</title>
        <authorList>
            <person name="Hu J."/>
        </authorList>
    </citation>
    <scope>NUCLEOTIDE SEQUENCE [LARGE SCALE GENOMIC DNA]</scope>
    <source>
        <strain evidence="2">cv. HFTH1</strain>
        <tissue evidence="1">Young leaf</tissue>
    </source>
</reference>
<dbReference type="AlphaFoldDB" id="A0A498HDV7"/>
<accession>A0A498HDV7</accession>
<sequence>MDIYPIAVKAEASHPAHDLDVYPIFAKLIYLNQAECNLWWIFTLTNFWEMGPGRVECVGPRLTKLRGQYYIRLVFFANREGASGTYDEAKEV</sequence>
<proteinExistence type="predicted"/>
<evidence type="ECO:0000313" key="2">
    <source>
        <dbReference type="Proteomes" id="UP000290289"/>
    </source>
</evidence>
<keyword evidence="2" id="KW-1185">Reference proteome</keyword>
<comment type="caution">
    <text evidence="1">The sequence shown here is derived from an EMBL/GenBank/DDBJ whole genome shotgun (WGS) entry which is preliminary data.</text>
</comment>
<name>A0A498HDV7_MALDO</name>
<protein>
    <submittedName>
        <fullName evidence="1">Uncharacterized protein</fullName>
    </submittedName>
</protein>
<evidence type="ECO:0000313" key="1">
    <source>
        <dbReference type="EMBL" id="RXH69646.1"/>
    </source>
</evidence>